<dbReference type="InterPro" id="IPR011784">
    <property type="entry name" value="SO4_adenylTrfase_ssu"/>
</dbReference>
<dbReference type="AlphaFoldDB" id="A0AAW4YTI8"/>
<dbReference type="GO" id="GO:0070814">
    <property type="term" value="P:hydrogen sulfide biosynthetic process"/>
    <property type="evidence" value="ECO:0007669"/>
    <property type="project" value="UniProtKB-UniRule"/>
</dbReference>
<comment type="similarity">
    <text evidence="1 6">Belongs to the PAPS reductase family. CysD subfamily.</text>
</comment>
<feature type="domain" description="Phosphoadenosine phosphosulphate reductase" evidence="8">
    <location>
        <begin position="49"/>
        <end position="276"/>
    </location>
</feature>
<proteinExistence type="inferred from homology"/>
<dbReference type="NCBIfam" id="TIGR02039">
    <property type="entry name" value="CysD"/>
    <property type="match status" value="1"/>
</dbReference>
<evidence type="ECO:0000256" key="1">
    <source>
        <dbReference type="ARBA" id="ARBA00008885"/>
    </source>
</evidence>
<dbReference type="Pfam" id="PF01507">
    <property type="entry name" value="PAPS_reduct"/>
    <property type="match status" value="1"/>
</dbReference>
<evidence type="ECO:0000256" key="7">
    <source>
        <dbReference type="SAM" id="MobiDB-lite"/>
    </source>
</evidence>
<evidence type="ECO:0000256" key="4">
    <source>
        <dbReference type="ARBA" id="ARBA00022741"/>
    </source>
</evidence>
<comment type="subunit">
    <text evidence="6">Heterodimer composed of CysD, the smaller subunit, and CysN.</text>
</comment>
<evidence type="ECO:0000256" key="6">
    <source>
        <dbReference type="HAMAP-Rule" id="MF_00064"/>
    </source>
</evidence>
<dbReference type="FunFam" id="3.40.50.620:FF:000002">
    <property type="entry name" value="Sulfate adenylyltransferase subunit 2"/>
    <property type="match status" value="1"/>
</dbReference>
<evidence type="ECO:0000313" key="10">
    <source>
        <dbReference type="Proteomes" id="UP001320178"/>
    </source>
</evidence>
<dbReference type="PIRSF" id="PIRSF002936">
    <property type="entry name" value="CysDAde_trans"/>
    <property type="match status" value="1"/>
</dbReference>
<dbReference type="Proteomes" id="UP001320178">
    <property type="component" value="Unassembled WGS sequence"/>
</dbReference>
<dbReference type="InterPro" id="IPR002500">
    <property type="entry name" value="PAPS_reduct_dom"/>
</dbReference>
<comment type="caution">
    <text evidence="9">The sequence shown here is derived from an EMBL/GenBank/DDBJ whole genome shotgun (WGS) entry which is preliminary data.</text>
</comment>
<dbReference type="PANTHER" id="PTHR43196:SF1">
    <property type="entry name" value="SULFATE ADENYLYLTRANSFERASE SUBUNIT 2"/>
    <property type="match status" value="1"/>
</dbReference>
<comment type="pathway">
    <text evidence="6">Sulfur metabolism; hydrogen sulfide biosynthesis; sulfite from sulfate: step 1/3.</text>
</comment>
<comment type="catalytic activity">
    <reaction evidence="6">
        <text>sulfate + ATP + H(+) = adenosine 5'-phosphosulfate + diphosphate</text>
        <dbReference type="Rhea" id="RHEA:18133"/>
        <dbReference type="ChEBI" id="CHEBI:15378"/>
        <dbReference type="ChEBI" id="CHEBI:16189"/>
        <dbReference type="ChEBI" id="CHEBI:30616"/>
        <dbReference type="ChEBI" id="CHEBI:33019"/>
        <dbReference type="ChEBI" id="CHEBI:58243"/>
        <dbReference type="EC" id="2.7.7.4"/>
    </reaction>
</comment>
<dbReference type="GO" id="GO:0000103">
    <property type="term" value="P:sulfate assimilation"/>
    <property type="evidence" value="ECO:0007669"/>
    <property type="project" value="UniProtKB-UniRule"/>
</dbReference>
<dbReference type="EMBL" id="JABFTS010000003">
    <property type="protein sequence ID" value="MCE8051567.1"/>
    <property type="molecule type" value="Genomic_DNA"/>
</dbReference>
<evidence type="ECO:0000256" key="2">
    <source>
        <dbReference type="ARBA" id="ARBA00022679"/>
    </source>
</evidence>
<dbReference type="InterPro" id="IPR050128">
    <property type="entry name" value="Sulfate_adenylyltrnsfr_sub2"/>
</dbReference>
<dbReference type="RefSeq" id="WP_234239275.1">
    <property type="nucleotide sequence ID" value="NZ_JABFTS010000003.1"/>
</dbReference>
<keyword evidence="3 6" id="KW-0548">Nucleotidyltransferase</keyword>
<evidence type="ECO:0000256" key="3">
    <source>
        <dbReference type="ARBA" id="ARBA00022695"/>
    </source>
</evidence>
<dbReference type="NCBIfam" id="NF009214">
    <property type="entry name" value="PRK12563.1"/>
    <property type="match status" value="1"/>
</dbReference>
<keyword evidence="4 6" id="KW-0547">Nucleotide-binding</keyword>
<evidence type="ECO:0000313" key="9">
    <source>
        <dbReference type="EMBL" id="MCE8051567.1"/>
    </source>
</evidence>
<sequence>MTSLKAPEQQPVSQAADKSVVSPRRLTHLQQLEAESIHIIREVAAEFRNPVMLYSIGKDSSVMLHLARKAFFPGPPPFPLMHINTTWKFREMIAFRDRMAGEVGMELIEHINEEGRAAGINPFDHGSSGYTDVMKTQALKQALDKYGFDAAFGGARRDEEASRAKERVFSFRDKFHRWDPKSQRPELWNLYNARVNKGESIRAFPLSNWTELDIWQYIYLEQIPIVPLYYAAPRPVVERDGMLVMVDDERLPLAPGEVPEERWVRFRTLGCYPLTGAVESRADTLPEIIQEMLLTRTSERSGRAIDHDQAGSMEKKKREGYF</sequence>
<reference evidence="9" key="1">
    <citation type="submission" date="2020-05" db="EMBL/GenBank/DDBJ databases">
        <authorList>
            <person name="Wang L."/>
            <person name="Shao Z."/>
        </authorList>
    </citation>
    <scope>NUCLEOTIDE SEQUENCE</scope>
    <source>
        <strain evidence="9">MCCC 1A05776</strain>
    </source>
</reference>
<dbReference type="SUPFAM" id="SSF52402">
    <property type="entry name" value="Adenine nucleotide alpha hydrolases-like"/>
    <property type="match status" value="1"/>
</dbReference>
<accession>A0AAW4YTI8</accession>
<comment type="function">
    <text evidence="6">With CysN forms the ATP sulfurylase (ATPS) that catalyzes the adenylation of sulfate producing adenosine 5'-phosphosulfate (APS) and diphosphate, the first enzymatic step in sulfur assimilation pathway. APS synthesis involves the formation of a high-energy phosphoric-sulfuric acid anhydride bond driven by GTP hydrolysis by CysN coupled to ATP hydrolysis by CysD.</text>
</comment>
<dbReference type="HAMAP" id="MF_00064">
    <property type="entry name" value="Sulf_adenylyltr_sub2"/>
    <property type="match status" value="1"/>
</dbReference>
<dbReference type="NCBIfam" id="NF003587">
    <property type="entry name" value="PRK05253.1"/>
    <property type="match status" value="1"/>
</dbReference>
<reference evidence="9" key="2">
    <citation type="journal article" date="2021" name="Front. Microbiol.">
        <title>Aerobic Denitrification and Heterotrophic Sulfur Oxidation in the Genus Halomonas Revealed by Six Novel Species Characterizations and Genome-Based Analysis.</title>
        <authorList>
            <person name="Wang L."/>
            <person name="Shao Z."/>
        </authorList>
    </citation>
    <scope>NUCLEOTIDE SEQUENCE</scope>
    <source>
        <strain evidence="9">MCCC 1A05776</strain>
    </source>
</reference>
<organism evidence="9 10">
    <name type="scientific">Billgrantia desiderata</name>
    <dbReference type="NCBI Taxonomy" id="52021"/>
    <lineage>
        <taxon>Bacteria</taxon>
        <taxon>Pseudomonadati</taxon>
        <taxon>Pseudomonadota</taxon>
        <taxon>Gammaproteobacteria</taxon>
        <taxon>Oceanospirillales</taxon>
        <taxon>Halomonadaceae</taxon>
        <taxon>Billgrantia</taxon>
    </lineage>
</organism>
<keyword evidence="5 6" id="KW-0067">ATP-binding</keyword>
<protein>
    <recommendedName>
        <fullName evidence="6">Sulfate adenylyltransferase subunit 2</fullName>
        <ecNumber evidence="6">2.7.7.4</ecNumber>
    </recommendedName>
    <alternativeName>
        <fullName evidence="6">ATP-sulfurylase small subunit</fullName>
    </alternativeName>
    <alternativeName>
        <fullName evidence="6">Sulfate adenylate transferase</fullName>
        <shortName evidence="6">SAT</shortName>
    </alternativeName>
</protein>
<dbReference type="PANTHER" id="PTHR43196">
    <property type="entry name" value="SULFATE ADENYLYLTRANSFERASE SUBUNIT 2"/>
    <property type="match status" value="1"/>
</dbReference>
<keyword evidence="2 6" id="KW-0808">Transferase</keyword>
<feature type="region of interest" description="Disordered" evidence="7">
    <location>
        <begin position="299"/>
        <end position="322"/>
    </location>
</feature>
<name>A0AAW4YTI8_9GAMM</name>
<dbReference type="GO" id="GO:0004781">
    <property type="term" value="F:sulfate adenylyltransferase (ATP) activity"/>
    <property type="evidence" value="ECO:0007669"/>
    <property type="project" value="UniProtKB-UniRule"/>
</dbReference>
<gene>
    <name evidence="6 9" type="primary">cysD</name>
    <name evidence="9" type="ORF">HOP61_09705</name>
</gene>
<evidence type="ECO:0000256" key="5">
    <source>
        <dbReference type="ARBA" id="ARBA00022840"/>
    </source>
</evidence>
<dbReference type="GO" id="GO:0005524">
    <property type="term" value="F:ATP binding"/>
    <property type="evidence" value="ECO:0007669"/>
    <property type="project" value="UniProtKB-KW"/>
</dbReference>
<evidence type="ECO:0000259" key="8">
    <source>
        <dbReference type="Pfam" id="PF01507"/>
    </source>
</evidence>
<dbReference type="EC" id="2.7.7.4" evidence="6"/>
<dbReference type="InterPro" id="IPR014729">
    <property type="entry name" value="Rossmann-like_a/b/a_fold"/>
</dbReference>
<dbReference type="Gene3D" id="3.40.50.620">
    <property type="entry name" value="HUPs"/>
    <property type="match status" value="1"/>
</dbReference>
<dbReference type="CDD" id="cd23946">
    <property type="entry name" value="Sulfate_adenylyltransferase_2"/>
    <property type="match status" value="1"/>
</dbReference>